<keyword evidence="8" id="KW-1185">Reference proteome</keyword>
<dbReference type="AlphaFoldDB" id="A0A3F2ZEK9"/>
<feature type="transmembrane region" description="Helical" evidence="6">
    <location>
        <begin position="228"/>
        <end position="255"/>
    </location>
</feature>
<dbReference type="EMBL" id="AJVK01002324">
    <property type="status" value="NOT_ANNOTATED_CDS"/>
    <property type="molecule type" value="Genomic_DNA"/>
</dbReference>
<dbReference type="InterPro" id="IPR013604">
    <property type="entry name" value="7TM_chemorcpt"/>
</dbReference>
<name>A0A3F2ZEK9_PHLPP</name>
<dbReference type="Pfam" id="PF08395">
    <property type="entry name" value="7tm_7"/>
    <property type="match status" value="1"/>
</dbReference>
<feature type="transmembrane region" description="Helical" evidence="6">
    <location>
        <begin position="171"/>
        <end position="195"/>
    </location>
</feature>
<feature type="transmembrane region" description="Helical" evidence="6">
    <location>
        <begin position="267"/>
        <end position="286"/>
    </location>
</feature>
<feature type="transmembrane region" description="Helical" evidence="6">
    <location>
        <begin position="83"/>
        <end position="100"/>
    </location>
</feature>
<keyword evidence="4 6" id="KW-1133">Transmembrane helix</keyword>
<sequence>MTEVRGLGCYEIALKYLMLPWYRLPSNIGSWQRHLIIGLRFILMLILIFLGIVDSPVISLAPYREAYKGDFSILVIVVEQMDWMLIKIGVVTLFVICIAIRKEHMNFLNRLANFQEYCSINENARGILILKIWTAFDFFCVIGYHALIHILNMQKISYTDYLIENFHHMILMIYLSIKALLLLYISHIIILLRYLSTYLLKNMEKVNSSTWKKFVEFLNLIDTLNSSLGILMFLLFFIHQFSACFGMYFVFWIIFNTNNIDNKALNCLIALIWAFSNIIIVGKFAMICESLEHRVEDLWHQINSQIDTILIPSRRRKLSNIVRLLLLKLHKNTGVCGYGGYRTNNSCIYRILGSIVSYLAIFIQFKQLEDESICEKLLASFQGEL</sequence>
<comment type="caution">
    <text evidence="6">Lacks conserved residue(s) required for the propagation of feature annotation.</text>
</comment>
<comment type="similarity">
    <text evidence="6">Belongs to the insect chemoreceptor superfamily. Gustatory receptor (GR) family.</text>
</comment>
<organism evidence="7 8">
    <name type="scientific">Phlebotomus papatasi</name>
    <name type="common">Sandfly</name>
    <dbReference type="NCBI Taxonomy" id="29031"/>
    <lineage>
        <taxon>Eukaryota</taxon>
        <taxon>Metazoa</taxon>
        <taxon>Ecdysozoa</taxon>
        <taxon>Arthropoda</taxon>
        <taxon>Hexapoda</taxon>
        <taxon>Insecta</taxon>
        <taxon>Pterygota</taxon>
        <taxon>Neoptera</taxon>
        <taxon>Endopterygota</taxon>
        <taxon>Diptera</taxon>
        <taxon>Nematocera</taxon>
        <taxon>Psychodoidea</taxon>
        <taxon>Psychodidae</taxon>
        <taxon>Phlebotomus</taxon>
        <taxon>Phlebotomus</taxon>
    </lineage>
</organism>
<evidence type="ECO:0000256" key="4">
    <source>
        <dbReference type="ARBA" id="ARBA00022989"/>
    </source>
</evidence>
<proteinExistence type="inferred from homology"/>
<dbReference type="Proteomes" id="UP000092462">
    <property type="component" value="Unassembled WGS sequence"/>
</dbReference>
<evidence type="ECO:0000313" key="7">
    <source>
        <dbReference type="EnsemblMetazoa" id="PPAI013258-PA"/>
    </source>
</evidence>
<evidence type="ECO:0000256" key="3">
    <source>
        <dbReference type="ARBA" id="ARBA00022692"/>
    </source>
</evidence>
<comment type="function">
    <text evidence="6">Gustatory receptor which mediates acceptance or avoidance behavior, depending on its substrates.</text>
</comment>
<evidence type="ECO:0000313" key="8">
    <source>
        <dbReference type="Proteomes" id="UP000092462"/>
    </source>
</evidence>
<keyword evidence="6" id="KW-0807">Transducer</keyword>
<evidence type="ECO:0000256" key="6">
    <source>
        <dbReference type="RuleBase" id="RU363108"/>
    </source>
</evidence>
<comment type="subcellular location">
    <subcellularLocation>
        <location evidence="1 6">Cell membrane</location>
        <topology evidence="1 6">Multi-pass membrane protein</topology>
    </subcellularLocation>
</comment>
<keyword evidence="3 6" id="KW-0812">Transmembrane</keyword>
<dbReference type="EnsemblMetazoa" id="PPAI013258-RA">
    <property type="protein sequence ID" value="PPAI013258-PA"/>
    <property type="gene ID" value="PPAI013258"/>
</dbReference>
<keyword evidence="5 6" id="KW-0472">Membrane</keyword>
<dbReference type="GO" id="GO:0050909">
    <property type="term" value="P:sensory perception of taste"/>
    <property type="evidence" value="ECO:0007669"/>
    <property type="project" value="InterPro"/>
</dbReference>
<evidence type="ECO:0000256" key="2">
    <source>
        <dbReference type="ARBA" id="ARBA00022475"/>
    </source>
</evidence>
<dbReference type="GO" id="GO:0005886">
    <property type="term" value="C:plasma membrane"/>
    <property type="evidence" value="ECO:0007669"/>
    <property type="project" value="UniProtKB-SubCell"/>
</dbReference>
<feature type="transmembrane region" description="Helical" evidence="6">
    <location>
        <begin position="132"/>
        <end position="151"/>
    </location>
</feature>
<dbReference type="VEuPathDB" id="VectorBase:PPAI013258"/>
<keyword evidence="6" id="KW-0675">Receptor</keyword>
<evidence type="ECO:0000256" key="1">
    <source>
        <dbReference type="ARBA" id="ARBA00004651"/>
    </source>
</evidence>
<protein>
    <recommendedName>
        <fullName evidence="6">Gustatory receptor</fullName>
    </recommendedName>
</protein>
<feature type="transmembrane region" description="Helical" evidence="6">
    <location>
        <begin position="41"/>
        <end position="63"/>
    </location>
</feature>
<dbReference type="GO" id="GO:0007165">
    <property type="term" value="P:signal transduction"/>
    <property type="evidence" value="ECO:0007669"/>
    <property type="project" value="UniProtKB-KW"/>
</dbReference>
<accession>A0A3F2ZEK9</accession>
<keyword evidence="2 6" id="KW-1003">Cell membrane</keyword>
<evidence type="ECO:0000256" key="5">
    <source>
        <dbReference type="ARBA" id="ARBA00023136"/>
    </source>
</evidence>
<reference evidence="7" key="1">
    <citation type="submission" date="2022-08" db="UniProtKB">
        <authorList>
            <consortium name="EnsemblMetazoa"/>
        </authorList>
    </citation>
    <scope>IDENTIFICATION</scope>
    <source>
        <strain evidence="7">Israel</strain>
    </source>
</reference>